<dbReference type="EMBL" id="CP002345">
    <property type="protein sequence ID" value="ADQ80104.1"/>
    <property type="molecule type" value="Genomic_DNA"/>
</dbReference>
<proteinExistence type="predicted"/>
<dbReference type="AlphaFoldDB" id="E4T5W0"/>
<reference key="1">
    <citation type="submission" date="2010-11" db="EMBL/GenBank/DDBJ databases">
        <title>The complete genome of Paludibacter propionicigenes DSM 17365.</title>
        <authorList>
            <consortium name="US DOE Joint Genome Institute (JGI-PGF)"/>
            <person name="Lucas S."/>
            <person name="Copeland A."/>
            <person name="Lapidus A."/>
            <person name="Bruce D."/>
            <person name="Goodwin L."/>
            <person name="Pitluck S."/>
            <person name="Kyrpides N."/>
            <person name="Mavromatis K."/>
            <person name="Ivanova N."/>
            <person name="Munk A.C."/>
            <person name="Brettin T."/>
            <person name="Detter J.C."/>
            <person name="Han C."/>
            <person name="Tapia R."/>
            <person name="Land M."/>
            <person name="Hauser L."/>
            <person name="Markowitz V."/>
            <person name="Cheng J.-F."/>
            <person name="Hugenholtz P."/>
            <person name="Woyke T."/>
            <person name="Wu D."/>
            <person name="Gronow S."/>
            <person name="Wellnitz S."/>
            <person name="Brambilla E."/>
            <person name="Klenk H.-P."/>
            <person name="Eisen J.A."/>
        </authorList>
    </citation>
    <scope>NUCLEOTIDE SEQUENCE</scope>
    <source>
        <strain>WB4</strain>
    </source>
</reference>
<keyword evidence="1" id="KW-0812">Transmembrane</keyword>
<keyword evidence="1" id="KW-1133">Transmembrane helix</keyword>
<gene>
    <name evidence="2" type="ordered locus">Palpr_1967</name>
</gene>
<evidence type="ECO:0000313" key="2">
    <source>
        <dbReference type="EMBL" id="ADQ80104.1"/>
    </source>
</evidence>
<keyword evidence="1" id="KW-0472">Membrane</keyword>
<protein>
    <submittedName>
        <fullName evidence="2">Uncharacterized protein</fullName>
    </submittedName>
</protein>
<accession>E4T5W0</accession>
<dbReference type="Proteomes" id="UP000008718">
    <property type="component" value="Chromosome"/>
</dbReference>
<dbReference type="HOGENOM" id="CLU_2790098_0_0_10"/>
<dbReference type="KEGG" id="ppn:Palpr_1967"/>
<evidence type="ECO:0000256" key="1">
    <source>
        <dbReference type="SAM" id="Phobius"/>
    </source>
</evidence>
<feature type="transmembrane region" description="Helical" evidence="1">
    <location>
        <begin position="23"/>
        <end position="46"/>
    </location>
</feature>
<reference evidence="2 3" key="2">
    <citation type="journal article" date="2011" name="Stand. Genomic Sci.">
        <title>Complete genome sequence of Paludibacter propionicigenes type strain (WB4).</title>
        <authorList>
            <person name="Gronow S."/>
            <person name="Munk C."/>
            <person name="Lapidus A."/>
            <person name="Nolan M."/>
            <person name="Lucas S."/>
            <person name="Hammon N."/>
            <person name="Deshpande S."/>
            <person name="Cheng J.F."/>
            <person name="Tapia R."/>
            <person name="Han C."/>
            <person name="Goodwin L."/>
            <person name="Pitluck S."/>
            <person name="Liolios K."/>
            <person name="Ivanova N."/>
            <person name="Mavromatis K."/>
            <person name="Mikhailova N."/>
            <person name="Pati A."/>
            <person name="Chen A."/>
            <person name="Palaniappan K."/>
            <person name="Land M."/>
            <person name="Hauser L."/>
            <person name="Chang Y.J."/>
            <person name="Jeffries C.D."/>
            <person name="Brambilla E."/>
            <person name="Rohde M."/>
            <person name="Goker M."/>
            <person name="Detter J.C."/>
            <person name="Woyke T."/>
            <person name="Bristow J."/>
            <person name="Eisen J.A."/>
            <person name="Markowitz V."/>
            <person name="Hugenholtz P."/>
            <person name="Kyrpides N.C."/>
            <person name="Klenk H.P."/>
        </authorList>
    </citation>
    <scope>NUCLEOTIDE SEQUENCE [LARGE SCALE GENOMIC DNA]</scope>
    <source>
        <strain evidence="3">DSM 17365 / JCM 13257 / WB4</strain>
    </source>
</reference>
<evidence type="ECO:0000313" key="3">
    <source>
        <dbReference type="Proteomes" id="UP000008718"/>
    </source>
</evidence>
<name>E4T5W0_PALPW</name>
<dbReference type="STRING" id="694427.Palpr_1967"/>
<sequence length="68" mass="8300">MVASYLFLNWTRQHDSTRWFNSIHYLLVFISETKIYCSVNYIIFIIEAKRKQKIIIEEAKRKQKINFA</sequence>
<keyword evidence="3" id="KW-1185">Reference proteome</keyword>
<organism evidence="2 3">
    <name type="scientific">Paludibacter propionicigenes (strain DSM 17365 / JCM 13257 / WB4)</name>
    <dbReference type="NCBI Taxonomy" id="694427"/>
    <lineage>
        <taxon>Bacteria</taxon>
        <taxon>Pseudomonadati</taxon>
        <taxon>Bacteroidota</taxon>
        <taxon>Bacteroidia</taxon>
        <taxon>Bacteroidales</taxon>
        <taxon>Paludibacteraceae</taxon>
        <taxon>Paludibacter</taxon>
    </lineage>
</organism>